<dbReference type="OrthoDB" id="2688393at2759"/>
<dbReference type="EMBL" id="KN832052">
    <property type="protein sequence ID" value="KIN96129.1"/>
    <property type="molecule type" value="Genomic_DNA"/>
</dbReference>
<evidence type="ECO:0000256" key="1">
    <source>
        <dbReference type="SAM" id="Phobius"/>
    </source>
</evidence>
<sequence>DQLPCGHSFLGVIGALDKTPLMIGTGNKEMHPLLLLLVNIHAGVHMKATSHAFALAAYLPIPKFHNVPPAIQAMLTACIYHFSISLIMWNLIIINHDGKEMPDLLGNCQVMHTVKSRPTPTNSDAR</sequence>
<keyword evidence="1" id="KW-0472">Membrane</keyword>
<dbReference type="InParanoid" id="A0A0C3N4X4"/>
<feature type="transmembrane region" description="Helical" evidence="1">
    <location>
        <begin position="71"/>
        <end position="92"/>
    </location>
</feature>
<dbReference type="Pfam" id="PF18759">
    <property type="entry name" value="Plavaka"/>
    <property type="match status" value="1"/>
</dbReference>
<dbReference type="InterPro" id="IPR041078">
    <property type="entry name" value="Plavaka"/>
</dbReference>
<dbReference type="AlphaFoldDB" id="A0A0C3N4X4"/>
<name>A0A0C3N4X4_PISTI</name>
<accession>A0A0C3N4X4</accession>
<evidence type="ECO:0000313" key="2">
    <source>
        <dbReference type="EMBL" id="KIN96129.1"/>
    </source>
</evidence>
<protein>
    <submittedName>
        <fullName evidence="2">Uncharacterized protein</fullName>
    </submittedName>
</protein>
<dbReference type="Proteomes" id="UP000054217">
    <property type="component" value="Unassembled WGS sequence"/>
</dbReference>
<reference evidence="3" key="2">
    <citation type="submission" date="2015-01" db="EMBL/GenBank/DDBJ databases">
        <title>Evolutionary Origins and Diversification of the Mycorrhizal Mutualists.</title>
        <authorList>
            <consortium name="DOE Joint Genome Institute"/>
            <consortium name="Mycorrhizal Genomics Consortium"/>
            <person name="Kohler A."/>
            <person name="Kuo A."/>
            <person name="Nagy L.G."/>
            <person name="Floudas D."/>
            <person name="Copeland A."/>
            <person name="Barry K.W."/>
            <person name="Cichocki N."/>
            <person name="Veneault-Fourrey C."/>
            <person name="LaButti K."/>
            <person name="Lindquist E.A."/>
            <person name="Lipzen A."/>
            <person name="Lundell T."/>
            <person name="Morin E."/>
            <person name="Murat C."/>
            <person name="Riley R."/>
            <person name="Ohm R."/>
            <person name="Sun H."/>
            <person name="Tunlid A."/>
            <person name="Henrissat B."/>
            <person name="Grigoriev I.V."/>
            <person name="Hibbett D.S."/>
            <person name="Martin F."/>
        </authorList>
    </citation>
    <scope>NUCLEOTIDE SEQUENCE [LARGE SCALE GENOMIC DNA]</scope>
    <source>
        <strain evidence="3">Marx 270</strain>
    </source>
</reference>
<proteinExistence type="predicted"/>
<organism evidence="2 3">
    <name type="scientific">Pisolithus tinctorius Marx 270</name>
    <dbReference type="NCBI Taxonomy" id="870435"/>
    <lineage>
        <taxon>Eukaryota</taxon>
        <taxon>Fungi</taxon>
        <taxon>Dikarya</taxon>
        <taxon>Basidiomycota</taxon>
        <taxon>Agaricomycotina</taxon>
        <taxon>Agaricomycetes</taxon>
        <taxon>Agaricomycetidae</taxon>
        <taxon>Boletales</taxon>
        <taxon>Sclerodermatineae</taxon>
        <taxon>Pisolithaceae</taxon>
        <taxon>Pisolithus</taxon>
    </lineage>
</organism>
<gene>
    <name evidence="2" type="ORF">M404DRAFT_163940</name>
</gene>
<keyword evidence="1" id="KW-0812">Transmembrane</keyword>
<feature type="non-terminal residue" evidence="2">
    <location>
        <position position="1"/>
    </location>
</feature>
<keyword evidence="1" id="KW-1133">Transmembrane helix</keyword>
<keyword evidence="3" id="KW-1185">Reference proteome</keyword>
<dbReference type="HOGENOM" id="CLU_006344_8_2_1"/>
<evidence type="ECO:0000313" key="3">
    <source>
        <dbReference type="Proteomes" id="UP000054217"/>
    </source>
</evidence>
<reference evidence="2 3" key="1">
    <citation type="submission" date="2014-04" db="EMBL/GenBank/DDBJ databases">
        <authorList>
            <consortium name="DOE Joint Genome Institute"/>
            <person name="Kuo A."/>
            <person name="Kohler A."/>
            <person name="Costa M.D."/>
            <person name="Nagy L.G."/>
            <person name="Floudas D."/>
            <person name="Copeland A."/>
            <person name="Barry K.W."/>
            <person name="Cichocki N."/>
            <person name="Veneault-Fourrey C."/>
            <person name="LaButti K."/>
            <person name="Lindquist E.A."/>
            <person name="Lipzen A."/>
            <person name="Lundell T."/>
            <person name="Morin E."/>
            <person name="Murat C."/>
            <person name="Sun H."/>
            <person name="Tunlid A."/>
            <person name="Henrissat B."/>
            <person name="Grigoriev I.V."/>
            <person name="Hibbett D.S."/>
            <person name="Martin F."/>
            <person name="Nordberg H.P."/>
            <person name="Cantor M.N."/>
            <person name="Hua S.X."/>
        </authorList>
    </citation>
    <scope>NUCLEOTIDE SEQUENCE [LARGE SCALE GENOMIC DNA]</scope>
    <source>
        <strain evidence="2 3">Marx 270</strain>
    </source>
</reference>